<evidence type="ECO:0000259" key="13">
    <source>
        <dbReference type="Pfam" id="PF05922"/>
    </source>
</evidence>
<evidence type="ECO:0000256" key="6">
    <source>
        <dbReference type="ARBA" id="ARBA00022801"/>
    </source>
</evidence>
<feature type="domain" description="Inhibitor I9" evidence="13">
    <location>
        <begin position="29"/>
        <end position="109"/>
    </location>
</feature>
<evidence type="ECO:0000259" key="14">
    <source>
        <dbReference type="Pfam" id="PF17766"/>
    </source>
</evidence>
<keyword evidence="3" id="KW-0964">Secreted</keyword>
<evidence type="ECO:0000256" key="3">
    <source>
        <dbReference type="ARBA" id="ARBA00022525"/>
    </source>
</evidence>
<dbReference type="InterPro" id="IPR041469">
    <property type="entry name" value="Subtilisin-like_FN3"/>
</dbReference>
<organism evidence="15 16">
    <name type="scientific">Dioscorea cayennensis subsp. rotundata</name>
    <name type="common">White Guinea yam</name>
    <name type="synonym">Dioscorea rotundata</name>
    <dbReference type="NCBI Taxonomy" id="55577"/>
    <lineage>
        <taxon>Eukaryota</taxon>
        <taxon>Viridiplantae</taxon>
        <taxon>Streptophyta</taxon>
        <taxon>Embryophyta</taxon>
        <taxon>Tracheophyta</taxon>
        <taxon>Spermatophyta</taxon>
        <taxon>Magnoliopsida</taxon>
        <taxon>Liliopsida</taxon>
        <taxon>Dioscoreales</taxon>
        <taxon>Dioscoreaceae</taxon>
        <taxon>Dioscorea</taxon>
    </lineage>
</organism>
<dbReference type="PRINTS" id="PR00723">
    <property type="entry name" value="SUBTILISIN"/>
</dbReference>
<proteinExistence type="inferred from homology"/>
<dbReference type="Gene3D" id="3.30.70.80">
    <property type="entry name" value="Peptidase S8 propeptide/proteinase inhibitor I9"/>
    <property type="match status" value="1"/>
</dbReference>
<keyword evidence="6 10" id="KW-0378">Hydrolase</keyword>
<reference evidence="16" key="1">
    <citation type="submission" date="2025-08" db="UniProtKB">
        <authorList>
            <consortium name="RefSeq"/>
        </authorList>
    </citation>
    <scope>IDENTIFICATION</scope>
</reference>
<dbReference type="Proteomes" id="UP001515500">
    <property type="component" value="Chromosome 5"/>
</dbReference>
<feature type="chain" id="PRO_5044244332" evidence="11">
    <location>
        <begin position="22"/>
        <end position="767"/>
    </location>
</feature>
<feature type="signal peptide" evidence="11">
    <location>
        <begin position="1"/>
        <end position="21"/>
    </location>
</feature>
<dbReference type="InterPro" id="IPR036852">
    <property type="entry name" value="Peptidase_S8/S53_dom_sf"/>
</dbReference>
<dbReference type="RefSeq" id="XP_039124329.1">
    <property type="nucleotide sequence ID" value="XM_039268395.1"/>
</dbReference>
<sequence>MNHNVLSKLLFFSLILLLCNASDDHRLAYIIHMDVSAKPAPFSDLESWHMSILSSISSSTFGEKPATHLYSYSHVIQGFSAVLSLRQLENIKQVPGHVATYADSYGKLHTTHTPQFLGLSSGSALWPASNYGNGMIIGMIDTGIWPESQSFNDDGLPPVPERWKGTCVTGTEFNSSLCNRKLIGARYFSKGLKQAGINISNADDYESPRDYEGHGSHTSSTAAGSPVSGANYFGYAPGTAIGMAPKAHIAMYKVLFAADTWDSAATDVLAGMDQAIIDGVDLMSLSLGFFKTPYHDDIVAMGAFAALKKGIFVSCSAGNDGPHAYTIINGAPWLTSVAAGKIDREFVATVNLGNGDKIIRGLSVYPERLFVSNVSLYYGLGNTSKESCSSLSLDKNEVAGKIVFCTLTDDVNVYSQMDEVLRVEAEGAICVSDLGEFLFPKDYFMPFVVVSTSEGQLIKKYITGTTNMAAVSITFIETELGTMPAPKAAFFSSRGPSRISPGILKPDILAPGINILAAWAPNRAFAPIGNDYLVTDYALVSGTSMASPHIIGIAAIIKSVHRNWSSAAIRSAMMTTADTADNTGKPIIDMISGIAGSPLEYGAGHINPNKAMDPGLVYDITVQDYIDFLCGLNYTSLQIGMIIGKANYTCIRANLDLNYPSFMVILNNTNTTTGTFKRVLTNVGSSVTSSYRSVVRVPEGMKIYVEPQTLIFNEWNSTQEFSVRVDIDLSKSTGPQSEYLGNYGYLSWNEIGGEHAVTSTIVSAFAP</sequence>
<dbReference type="InterPro" id="IPR037045">
    <property type="entry name" value="S8pro/Inhibitor_I9_sf"/>
</dbReference>
<keyword evidence="5 11" id="KW-0732">Signal</keyword>
<name>A0AB40BB78_DIOCR</name>
<evidence type="ECO:0000313" key="16">
    <source>
        <dbReference type="RefSeq" id="XP_039124329.1"/>
    </source>
</evidence>
<dbReference type="SUPFAM" id="SSF52743">
    <property type="entry name" value="Subtilisin-like"/>
    <property type="match status" value="1"/>
</dbReference>
<feature type="domain" description="Peptidase S8/S53" evidence="12">
    <location>
        <begin position="132"/>
        <end position="581"/>
    </location>
</feature>
<dbReference type="AlphaFoldDB" id="A0AB40BB78"/>
<dbReference type="PROSITE" id="PS51892">
    <property type="entry name" value="SUBTILASE"/>
    <property type="match status" value="1"/>
</dbReference>
<gene>
    <name evidence="16" type="primary">LOC120260828</name>
</gene>
<feature type="active site" description="Charge relay system" evidence="9 10">
    <location>
        <position position="214"/>
    </location>
</feature>
<evidence type="ECO:0000313" key="15">
    <source>
        <dbReference type="Proteomes" id="UP001515500"/>
    </source>
</evidence>
<dbReference type="GO" id="GO:0006508">
    <property type="term" value="P:proteolysis"/>
    <property type="evidence" value="ECO:0007669"/>
    <property type="project" value="UniProtKB-KW"/>
</dbReference>
<dbReference type="CDD" id="cd02120">
    <property type="entry name" value="PA_subtilisin_like"/>
    <property type="match status" value="1"/>
</dbReference>
<dbReference type="InterPro" id="IPR015500">
    <property type="entry name" value="Peptidase_S8_subtilisin-rel"/>
</dbReference>
<evidence type="ECO:0000256" key="9">
    <source>
        <dbReference type="PIRSR" id="PIRSR615500-1"/>
    </source>
</evidence>
<dbReference type="GO" id="GO:0004252">
    <property type="term" value="F:serine-type endopeptidase activity"/>
    <property type="evidence" value="ECO:0007669"/>
    <property type="project" value="UniProtKB-UniRule"/>
</dbReference>
<dbReference type="InterPro" id="IPR000209">
    <property type="entry name" value="Peptidase_S8/S53_dom"/>
</dbReference>
<keyword evidence="15" id="KW-1185">Reference proteome</keyword>
<evidence type="ECO:0000256" key="4">
    <source>
        <dbReference type="ARBA" id="ARBA00022670"/>
    </source>
</evidence>
<dbReference type="GeneID" id="120260828"/>
<comment type="similarity">
    <text evidence="2 10">Belongs to the peptidase S8 family.</text>
</comment>
<dbReference type="CDD" id="cd04852">
    <property type="entry name" value="Peptidases_S8_3"/>
    <property type="match status" value="1"/>
</dbReference>
<dbReference type="Pfam" id="PF00082">
    <property type="entry name" value="Peptidase_S8"/>
    <property type="match status" value="1"/>
</dbReference>
<accession>A0AB40BB78</accession>
<feature type="domain" description="Subtilisin-like protease fibronectin type-III" evidence="14">
    <location>
        <begin position="656"/>
        <end position="762"/>
    </location>
</feature>
<evidence type="ECO:0000256" key="8">
    <source>
        <dbReference type="ARBA" id="ARBA00023180"/>
    </source>
</evidence>
<dbReference type="GO" id="GO:0005576">
    <property type="term" value="C:extracellular region"/>
    <property type="evidence" value="ECO:0007669"/>
    <property type="project" value="UniProtKB-SubCell"/>
</dbReference>
<dbReference type="Gene3D" id="2.60.40.2310">
    <property type="match status" value="1"/>
</dbReference>
<dbReference type="InterPro" id="IPR010259">
    <property type="entry name" value="S8pro/Inhibitor_I9"/>
</dbReference>
<dbReference type="Pfam" id="PF17766">
    <property type="entry name" value="fn3_6"/>
    <property type="match status" value="1"/>
</dbReference>
<evidence type="ECO:0000256" key="5">
    <source>
        <dbReference type="ARBA" id="ARBA00022729"/>
    </source>
</evidence>
<keyword evidence="4 10" id="KW-0645">Protease</keyword>
<comment type="subcellular location">
    <subcellularLocation>
        <location evidence="1">Secreted</location>
    </subcellularLocation>
</comment>
<dbReference type="PANTHER" id="PTHR10795">
    <property type="entry name" value="PROPROTEIN CONVERTASE SUBTILISIN/KEXIN"/>
    <property type="match status" value="1"/>
</dbReference>
<dbReference type="InterPro" id="IPR045051">
    <property type="entry name" value="SBT"/>
</dbReference>
<dbReference type="Pfam" id="PF05922">
    <property type="entry name" value="Inhibitor_I9"/>
    <property type="match status" value="1"/>
</dbReference>
<evidence type="ECO:0000256" key="2">
    <source>
        <dbReference type="ARBA" id="ARBA00011073"/>
    </source>
</evidence>
<feature type="active site" description="Charge relay system" evidence="9 10">
    <location>
        <position position="141"/>
    </location>
</feature>
<dbReference type="Gene3D" id="3.50.30.30">
    <property type="match status" value="1"/>
</dbReference>
<protein>
    <submittedName>
        <fullName evidence="16">Subtilisin-like protease SBT3</fullName>
    </submittedName>
</protein>
<dbReference type="FunFam" id="3.30.70.80:FF:000003">
    <property type="entry name" value="Subtilisin-like protease SBT1.9"/>
    <property type="match status" value="1"/>
</dbReference>
<evidence type="ECO:0000259" key="12">
    <source>
        <dbReference type="Pfam" id="PF00082"/>
    </source>
</evidence>
<evidence type="ECO:0000256" key="11">
    <source>
        <dbReference type="SAM" id="SignalP"/>
    </source>
</evidence>
<keyword evidence="8" id="KW-0325">Glycoprotein</keyword>
<evidence type="ECO:0000256" key="10">
    <source>
        <dbReference type="PROSITE-ProRule" id="PRU01240"/>
    </source>
</evidence>
<dbReference type="FunFam" id="3.40.50.200:FF:000006">
    <property type="entry name" value="Subtilisin-like protease SBT1.5"/>
    <property type="match status" value="1"/>
</dbReference>
<feature type="active site" description="Charge relay system" evidence="9 10">
    <location>
        <position position="544"/>
    </location>
</feature>
<dbReference type="InterPro" id="IPR034197">
    <property type="entry name" value="Peptidases_S8_3"/>
</dbReference>
<dbReference type="Gene3D" id="3.40.50.200">
    <property type="entry name" value="Peptidase S8/S53 domain"/>
    <property type="match status" value="1"/>
</dbReference>
<evidence type="ECO:0000256" key="1">
    <source>
        <dbReference type="ARBA" id="ARBA00004613"/>
    </source>
</evidence>
<evidence type="ECO:0000256" key="7">
    <source>
        <dbReference type="ARBA" id="ARBA00022825"/>
    </source>
</evidence>
<keyword evidence="7 10" id="KW-0720">Serine protease</keyword>